<evidence type="ECO:0000256" key="1">
    <source>
        <dbReference type="ARBA" id="ARBA00022475"/>
    </source>
</evidence>
<reference evidence="11 12" key="1">
    <citation type="submission" date="2023-07" db="EMBL/GenBank/DDBJ databases">
        <title>Sorghum-associated microbial communities from plants grown in Nebraska, USA.</title>
        <authorList>
            <person name="Schachtman D."/>
        </authorList>
    </citation>
    <scope>NUCLEOTIDE SEQUENCE [LARGE SCALE GENOMIC DNA]</scope>
    <source>
        <strain evidence="11 12">BE187</strain>
    </source>
</reference>
<evidence type="ECO:0000256" key="5">
    <source>
        <dbReference type="ARBA" id="ARBA00023098"/>
    </source>
</evidence>
<keyword evidence="7 9" id="KW-0594">Phospholipid biosynthesis</keyword>
<comment type="function">
    <text evidence="9">Catalyzes the phosphatidyl group transfer from one phosphatidylglycerol molecule to another to form cardiolipin (CL) (diphosphatidylglycerol) and glycerol.</text>
</comment>
<dbReference type="SMART" id="SM00155">
    <property type="entry name" value="PLDc"/>
    <property type="match status" value="2"/>
</dbReference>
<dbReference type="RefSeq" id="WP_310053929.1">
    <property type="nucleotide sequence ID" value="NZ_JAVDVW010000002.1"/>
</dbReference>
<comment type="subcellular location">
    <subcellularLocation>
        <location evidence="9">Cell membrane</location>
        <topology evidence="9">Peripheral membrane protein</topology>
    </subcellularLocation>
</comment>
<dbReference type="PANTHER" id="PTHR21248:SF23">
    <property type="entry name" value="CARDIOLIPIN SYNTHASE B"/>
    <property type="match status" value="1"/>
</dbReference>
<dbReference type="CDD" id="cd09110">
    <property type="entry name" value="PLDc_CLS_1"/>
    <property type="match status" value="1"/>
</dbReference>
<evidence type="ECO:0000313" key="12">
    <source>
        <dbReference type="Proteomes" id="UP001267878"/>
    </source>
</evidence>
<dbReference type="InterPro" id="IPR001736">
    <property type="entry name" value="PLipase_D/transphosphatidylase"/>
</dbReference>
<feature type="active site" evidence="9">
    <location>
        <position position="295"/>
    </location>
</feature>
<dbReference type="GO" id="GO:0016740">
    <property type="term" value="F:transferase activity"/>
    <property type="evidence" value="ECO:0007669"/>
    <property type="project" value="UniProtKB-KW"/>
</dbReference>
<feature type="active site" evidence="9">
    <location>
        <position position="121"/>
    </location>
</feature>
<feature type="active site" evidence="9">
    <location>
        <position position="302"/>
    </location>
</feature>
<keyword evidence="6 9" id="KW-0472">Membrane</keyword>
<feature type="active site" evidence="9">
    <location>
        <position position="126"/>
    </location>
</feature>
<evidence type="ECO:0000259" key="10">
    <source>
        <dbReference type="PROSITE" id="PS50035"/>
    </source>
</evidence>
<evidence type="ECO:0000256" key="4">
    <source>
        <dbReference type="ARBA" id="ARBA00022737"/>
    </source>
</evidence>
<protein>
    <recommendedName>
        <fullName evidence="9">Cardiolipin synthase B</fullName>
        <shortName evidence="9">CL synthase</shortName>
        <ecNumber evidence="9">2.7.8.-</ecNumber>
    </recommendedName>
</protein>
<evidence type="ECO:0000256" key="9">
    <source>
        <dbReference type="HAMAP-Rule" id="MF_01917"/>
    </source>
</evidence>
<proteinExistence type="inferred from homology"/>
<dbReference type="EC" id="2.7.8.-" evidence="9"/>
<dbReference type="PROSITE" id="PS50035">
    <property type="entry name" value="PLD"/>
    <property type="match status" value="2"/>
</dbReference>
<keyword evidence="5 9" id="KW-0443">Lipid metabolism</keyword>
<evidence type="ECO:0000256" key="8">
    <source>
        <dbReference type="ARBA" id="ARBA00023264"/>
    </source>
</evidence>
<gene>
    <name evidence="9" type="primary">clsB</name>
    <name evidence="11" type="ORF">J2X04_001992</name>
</gene>
<dbReference type="Gene3D" id="3.30.870.10">
    <property type="entry name" value="Endonuclease Chain A"/>
    <property type="match status" value="2"/>
</dbReference>
<keyword evidence="3 9" id="KW-0808">Transferase</keyword>
<organism evidence="11 12">
    <name type="scientific">Agrilutibacter niabensis</name>
    <dbReference type="NCBI Taxonomy" id="380628"/>
    <lineage>
        <taxon>Bacteria</taxon>
        <taxon>Pseudomonadati</taxon>
        <taxon>Pseudomonadota</taxon>
        <taxon>Gammaproteobacteria</taxon>
        <taxon>Lysobacterales</taxon>
        <taxon>Lysobacteraceae</taxon>
        <taxon>Agrilutibacter</taxon>
    </lineage>
</organism>
<evidence type="ECO:0000256" key="7">
    <source>
        <dbReference type="ARBA" id="ARBA00023209"/>
    </source>
</evidence>
<sequence length="409" mass="46128">MRNFGASEFPWRGGNRVALLENGEEFFMRAFALIDAAQREILIETFILFEDKIGLELHRRLIAAARRGVRVELTVDGYGSPHFSPEFLAGFTDAGVRLRLFDPHPRWLGVRLHAFRRMHRKLLVADARVALVGGINFSADHVRDFGAEAKQDYAVEVEGPAVADIHDFLRAALASQGVGNAWRPARQAESVAQAGATDVMFVPRDNHRRRGSIEREYRRAIRAARREILLANAYFFPGYGFLRDLRHAARRGVKVTLIFQGEPDMQVALVAARTLYRYLIEAGVQLHEYCERPFHGKVALVDDDWATVGSSNLDPLSLSLNLEANVFIRDPSFVAELRNNLQHLLQHHCQSVDPAQVPRGRFWHVLTRPLLFHVLRRFPDWAGWLPAHTPRVALAKPPPDEAGAGTTPP</sequence>
<comment type="caution">
    <text evidence="11">The sequence shown here is derived from an EMBL/GenBank/DDBJ whole genome shotgun (WGS) entry which is preliminary data.</text>
</comment>
<evidence type="ECO:0000256" key="3">
    <source>
        <dbReference type="ARBA" id="ARBA00022679"/>
    </source>
</evidence>
<evidence type="ECO:0000256" key="2">
    <source>
        <dbReference type="ARBA" id="ARBA00022516"/>
    </source>
</evidence>
<accession>A0ABU1VQ43</accession>
<name>A0ABU1VQ43_9GAMM</name>
<feature type="active site" evidence="9">
    <location>
        <position position="119"/>
    </location>
</feature>
<comment type="similarity">
    <text evidence="9">Belongs to the phospholipase D family. Cardiolipin synthase subfamily. ClsB sub-subfamily.</text>
</comment>
<feature type="domain" description="PLD phosphodiesterase" evidence="10">
    <location>
        <begin position="295"/>
        <end position="317"/>
    </location>
</feature>
<keyword evidence="12" id="KW-1185">Reference proteome</keyword>
<feature type="domain" description="PLD phosphodiesterase" evidence="10">
    <location>
        <begin position="114"/>
        <end position="141"/>
    </location>
</feature>
<dbReference type="SUPFAM" id="SSF56024">
    <property type="entry name" value="Phospholipase D/nuclease"/>
    <property type="match status" value="2"/>
</dbReference>
<keyword evidence="2 9" id="KW-0444">Lipid biosynthesis</keyword>
<evidence type="ECO:0000256" key="6">
    <source>
        <dbReference type="ARBA" id="ARBA00023136"/>
    </source>
</evidence>
<comment type="catalytic activity">
    <reaction evidence="9">
        <text>2 a 1,2-diacyl-sn-glycero-3-phospho-(1'-sn-glycerol) = a cardiolipin + glycerol</text>
        <dbReference type="Rhea" id="RHEA:31451"/>
        <dbReference type="ChEBI" id="CHEBI:17754"/>
        <dbReference type="ChEBI" id="CHEBI:62237"/>
        <dbReference type="ChEBI" id="CHEBI:64716"/>
    </reaction>
</comment>
<dbReference type="Pfam" id="PF13091">
    <property type="entry name" value="PLDc_2"/>
    <property type="match status" value="2"/>
</dbReference>
<dbReference type="Proteomes" id="UP001267878">
    <property type="component" value="Unassembled WGS sequence"/>
</dbReference>
<dbReference type="NCBIfam" id="NF008427">
    <property type="entry name" value="PRK11263.1"/>
    <property type="match status" value="1"/>
</dbReference>
<feature type="active site" evidence="9">
    <location>
        <position position="297"/>
    </location>
</feature>
<dbReference type="InterPro" id="IPR025202">
    <property type="entry name" value="PLD-like_dom"/>
</dbReference>
<keyword evidence="1 9" id="KW-1003">Cell membrane</keyword>
<keyword evidence="8 9" id="KW-1208">Phospholipid metabolism</keyword>
<dbReference type="InterPro" id="IPR030872">
    <property type="entry name" value="Cardiolipin_synth_ClsB"/>
</dbReference>
<keyword evidence="4" id="KW-0677">Repeat</keyword>
<evidence type="ECO:0000313" key="11">
    <source>
        <dbReference type="EMBL" id="MDR7099611.1"/>
    </source>
</evidence>
<dbReference type="HAMAP" id="MF_01917">
    <property type="entry name" value="Cardiolipin_synth_ClsB"/>
    <property type="match status" value="1"/>
</dbReference>
<dbReference type="EMBL" id="JAVDVW010000002">
    <property type="protein sequence ID" value="MDR7099611.1"/>
    <property type="molecule type" value="Genomic_DNA"/>
</dbReference>
<dbReference type="PANTHER" id="PTHR21248">
    <property type="entry name" value="CARDIOLIPIN SYNTHASE"/>
    <property type="match status" value="1"/>
</dbReference>